<evidence type="ECO:0000256" key="5">
    <source>
        <dbReference type="ARBA" id="ARBA00023180"/>
    </source>
</evidence>
<sequence>MASSHVLLAALLIISVASAVAIPNALGFECKEEGRFPNPSDCTSFFTCVQDNDGDFVSSKGSCKGNAFDPERRICVSPEKVPGCSPRDSRQLISDPRYDAQCNEDSFICVDCKTVINCVGGKAFVDSTCTSGFTCQTPAPFAGQATCYNTKTEGNGCQCLEADRFKRDPYNPNGFYFCPLVDSDPMVHHCPGEMTFDETMSDCANADGIPACSKSGVFSNPSNCTQYYTCIQTSAGWVQKTFSCEVDLMYNDNTKECSDPCDWPKLTFDCTEEGRFADPANCGNFYLCIADPANEGEFIKSSRRCPLDYIWDPSAANGAGHCASPTDPATTKCTPVVESTCAIPDTCEGSSTSSTAGSPSNRLAFRRQTPSTDFVIDPVQNVIDILQAANV</sequence>
<dbReference type="InterPro" id="IPR051940">
    <property type="entry name" value="Chitin_bind-dev_reg"/>
</dbReference>
<dbReference type="KEGG" id="hazt:108681404"/>
<dbReference type="PANTHER" id="PTHR23301">
    <property type="entry name" value="CHITIN BINDING PERITROPHIN-A"/>
    <property type="match status" value="1"/>
</dbReference>
<dbReference type="GeneID" id="108681404"/>
<feature type="domain" description="Chitin-binding type-2" evidence="7">
    <location>
        <begin position="209"/>
        <end position="272"/>
    </location>
</feature>
<evidence type="ECO:0000313" key="9">
    <source>
        <dbReference type="RefSeq" id="XP_018025914.1"/>
    </source>
</evidence>
<dbReference type="RefSeq" id="XP_018025914.1">
    <property type="nucleotide sequence ID" value="XM_018170425.2"/>
</dbReference>
<proteinExistence type="predicted"/>
<dbReference type="PANTHER" id="PTHR23301:SF0">
    <property type="entry name" value="CHITIN-BINDING TYPE-2 DOMAIN-CONTAINING PROTEIN-RELATED"/>
    <property type="match status" value="1"/>
</dbReference>
<evidence type="ECO:0000256" key="2">
    <source>
        <dbReference type="ARBA" id="ARBA00022729"/>
    </source>
</evidence>
<protein>
    <submittedName>
        <fullName evidence="9">Uncharacterized protein LOC108681404</fullName>
    </submittedName>
</protein>
<evidence type="ECO:0000256" key="1">
    <source>
        <dbReference type="ARBA" id="ARBA00022669"/>
    </source>
</evidence>
<reference evidence="9" key="1">
    <citation type="submission" date="2025-08" db="UniProtKB">
        <authorList>
            <consortium name="RefSeq"/>
        </authorList>
    </citation>
    <scope>IDENTIFICATION</scope>
    <source>
        <tissue evidence="9">Whole organism</tissue>
    </source>
</reference>
<feature type="domain" description="Chitin-binding type-2" evidence="7">
    <location>
        <begin position="27"/>
        <end position="86"/>
    </location>
</feature>
<dbReference type="SUPFAM" id="SSF57625">
    <property type="entry name" value="Invertebrate chitin-binding proteins"/>
    <property type="match status" value="4"/>
</dbReference>
<keyword evidence="4" id="KW-1015">Disulfide bond</keyword>
<evidence type="ECO:0000313" key="8">
    <source>
        <dbReference type="Proteomes" id="UP000694843"/>
    </source>
</evidence>
<keyword evidence="8" id="KW-1185">Reference proteome</keyword>
<dbReference type="Pfam" id="PF01607">
    <property type="entry name" value="CBM_14"/>
    <property type="match status" value="3"/>
</dbReference>
<evidence type="ECO:0000256" key="3">
    <source>
        <dbReference type="ARBA" id="ARBA00022737"/>
    </source>
</evidence>
<name>A0A8B7PID4_HYAAZ</name>
<gene>
    <name evidence="9" type="primary">LOC108681404</name>
</gene>
<feature type="chain" id="PRO_5034563037" evidence="6">
    <location>
        <begin position="20"/>
        <end position="391"/>
    </location>
</feature>
<feature type="signal peptide" evidence="6">
    <location>
        <begin position="1"/>
        <end position="19"/>
    </location>
</feature>
<dbReference type="AlphaFoldDB" id="A0A8B7PID4"/>
<dbReference type="InterPro" id="IPR036508">
    <property type="entry name" value="Chitin-bd_dom_sf"/>
</dbReference>
<keyword evidence="2 6" id="KW-0732">Signal</keyword>
<accession>A0A8B7PID4</accession>
<dbReference type="SMART" id="SM00494">
    <property type="entry name" value="ChtBD2"/>
    <property type="match status" value="3"/>
</dbReference>
<organism evidence="8 9">
    <name type="scientific">Hyalella azteca</name>
    <name type="common">Amphipod</name>
    <dbReference type="NCBI Taxonomy" id="294128"/>
    <lineage>
        <taxon>Eukaryota</taxon>
        <taxon>Metazoa</taxon>
        <taxon>Ecdysozoa</taxon>
        <taxon>Arthropoda</taxon>
        <taxon>Crustacea</taxon>
        <taxon>Multicrustacea</taxon>
        <taxon>Malacostraca</taxon>
        <taxon>Eumalacostraca</taxon>
        <taxon>Peracarida</taxon>
        <taxon>Amphipoda</taxon>
        <taxon>Senticaudata</taxon>
        <taxon>Talitrida</taxon>
        <taxon>Talitroidea</taxon>
        <taxon>Hyalellidae</taxon>
        <taxon>Hyalella</taxon>
    </lineage>
</organism>
<dbReference type="Proteomes" id="UP000694843">
    <property type="component" value="Unplaced"/>
</dbReference>
<dbReference type="GO" id="GO:0005576">
    <property type="term" value="C:extracellular region"/>
    <property type="evidence" value="ECO:0007669"/>
    <property type="project" value="InterPro"/>
</dbReference>
<evidence type="ECO:0000256" key="4">
    <source>
        <dbReference type="ARBA" id="ARBA00023157"/>
    </source>
</evidence>
<evidence type="ECO:0000256" key="6">
    <source>
        <dbReference type="SAM" id="SignalP"/>
    </source>
</evidence>
<keyword evidence="5" id="KW-0325">Glycoprotein</keyword>
<dbReference type="Gene3D" id="2.170.140.10">
    <property type="entry name" value="Chitin binding domain"/>
    <property type="match status" value="3"/>
</dbReference>
<dbReference type="GO" id="GO:0008061">
    <property type="term" value="F:chitin binding"/>
    <property type="evidence" value="ECO:0007669"/>
    <property type="project" value="UniProtKB-KW"/>
</dbReference>
<evidence type="ECO:0000259" key="7">
    <source>
        <dbReference type="PROSITE" id="PS50940"/>
    </source>
</evidence>
<dbReference type="OrthoDB" id="6020543at2759"/>
<keyword evidence="1" id="KW-0147">Chitin-binding</keyword>
<keyword evidence="3" id="KW-0677">Repeat</keyword>
<dbReference type="InterPro" id="IPR002557">
    <property type="entry name" value="Chitin-bd_dom"/>
</dbReference>
<dbReference type="PROSITE" id="PS50940">
    <property type="entry name" value="CHIT_BIND_II"/>
    <property type="match status" value="2"/>
</dbReference>